<evidence type="ECO:0000313" key="5">
    <source>
        <dbReference type="Proteomes" id="UP001201812"/>
    </source>
</evidence>
<sequence length="195" mass="19984">MYWPVLLLATLGTVLGQDAPAPAPAAGGAVGGCPAGKITGHYTVHIGAPSKGNPLACATHPSPYEKKFVAVTPSCFSQGDSVCQKCVRVTLNGKSVVARIQDKCMGCGPDQVDMSPAAANELGTPCPMYERSDQPGVCYNECPGPDKTSGATIEYIDCPEPVDVSDGDQCPGNPLQKPAPGGPDEGCKVTPCPPK</sequence>
<accession>A0AAD4N1Y3</accession>
<gene>
    <name evidence="4" type="ORF">DdX_10557</name>
</gene>
<dbReference type="InterPro" id="IPR036908">
    <property type="entry name" value="RlpA-like_sf"/>
</dbReference>
<keyword evidence="5" id="KW-1185">Reference proteome</keyword>
<comment type="caution">
    <text evidence="4">The sequence shown here is derived from an EMBL/GenBank/DDBJ whole genome shotgun (WGS) entry which is preliminary data.</text>
</comment>
<dbReference type="PANTHER" id="PTHR31836">
    <property type="match status" value="1"/>
</dbReference>
<organism evidence="4 5">
    <name type="scientific">Ditylenchus destructor</name>
    <dbReference type="NCBI Taxonomy" id="166010"/>
    <lineage>
        <taxon>Eukaryota</taxon>
        <taxon>Metazoa</taxon>
        <taxon>Ecdysozoa</taxon>
        <taxon>Nematoda</taxon>
        <taxon>Chromadorea</taxon>
        <taxon>Rhabditida</taxon>
        <taxon>Tylenchina</taxon>
        <taxon>Tylenchomorpha</taxon>
        <taxon>Sphaerularioidea</taxon>
        <taxon>Anguinidae</taxon>
        <taxon>Anguininae</taxon>
        <taxon>Ditylenchus</taxon>
    </lineage>
</organism>
<dbReference type="Gene3D" id="2.40.40.10">
    <property type="entry name" value="RlpA-like domain"/>
    <property type="match status" value="1"/>
</dbReference>
<dbReference type="InterPro" id="IPR051477">
    <property type="entry name" value="Expansin_CellWall"/>
</dbReference>
<name>A0AAD4N1Y3_9BILA</name>
<evidence type="ECO:0000256" key="2">
    <source>
        <dbReference type="SAM" id="MobiDB-lite"/>
    </source>
</evidence>
<feature type="region of interest" description="Disordered" evidence="2">
    <location>
        <begin position="158"/>
        <end position="195"/>
    </location>
</feature>
<dbReference type="AlphaFoldDB" id="A0AAD4N1Y3"/>
<dbReference type="EMBL" id="JAKKPZ010000024">
    <property type="protein sequence ID" value="KAI1710855.1"/>
    <property type="molecule type" value="Genomic_DNA"/>
</dbReference>
<dbReference type="SUPFAM" id="SSF50685">
    <property type="entry name" value="Barwin-like endoglucanases"/>
    <property type="match status" value="1"/>
</dbReference>
<proteinExistence type="predicted"/>
<dbReference type="CDD" id="cd22191">
    <property type="entry name" value="DPBB_RlpA_EXP_N-like"/>
    <property type="match status" value="1"/>
</dbReference>
<evidence type="ECO:0000313" key="4">
    <source>
        <dbReference type="EMBL" id="KAI1710855.1"/>
    </source>
</evidence>
<feature type="signal peptide" evidence="3">
    <location>
        <begin position="1"/>
        <end position="16"/>
    </location>
</feature>
<dbReference type="PANTHER" id="PTHR31836:SF28">
    <property type="entry name" value="SRCR DOMAIN-CONTAINING PROTEIN-RELATED"/>
    <property type="match status" value="1"/>
</dbReference>
<keyword evidence="1 3" id="KW-0732">Signal</keyword>
<dbReference type="Proteomes" id="UP001201812">
    <property type="component" value="Unassembled WGS sequence"/>
</dbReference>
<reference evidence="4" key="1">
    <citation type="submission" date="2022-01" db="EMBL/GenBank/DDBJ databases">
        <title>Genome Sequence Resource for Two Populations of Ditylenchus destructor, the Migratory Endoparasitic Phytonematode.</title>
        <authorList>
            <person name="Zhang H."/>
            <person name="Lin R."/>
            <person name="Xie B."/>
        </authorList>
    </citation>
    <scope>NUCLEOTIDE SEQUENCE</scope>
    <source>
        <strain evidence="4">BazhouSP</strain>
    </source>
</reference>
<evidence type="ECO:0000256" key="1">
    <source>
        <dbReference type="ARBA" id="ARBA00022729"/>
    </source>
</evidence>
<protein>
    <submittedName>
        <fullName evidence="4">Uncharacterized protein</fullName>
    </submittedName>
</protein>
<feature type="chain" id="PRO_5042077386" evidence="3">
    <location>
        <begin position="17"/>
        <end position="195"/>
    </location>
</feature>
<evidence type="ECO:0000256" key="3">
    <source>
        <dbReference type="SAM" id="SignalP"/>
    </source>
</evidence>